<reference evidence="3" key="1">
    <citation type="journal article" date="2019" name="Int. J. Syst. Evol. Microbiol.">
        <title>The Global Catalogue of Microorganisms (GCM) 10K type strain sequencing project: providing services to taxonomists for standard genome sequencing and annotation.</title>
        <authorList>
            <consortium name="The Broad Institute Genomics Platform"/>
            <consortium name="The Broad Institute Genome Sequencing Center for Infectious Disease"/>
            <person name="Wu L."/>
            <person name="Ma J."/>
        </authorList>
    </citation>
    <scope>NUCLEOTIDE SEQUENCE [LARGE SCALE GENOMIC DNA]</scope>
    <source>
        <strain evidence="3">KCTC 42498</strain>
    </source>
</reference>
<organism evidence="2 3">
    <name type="scientific">Pontibacter locisalis</name>
    <dbReference type="NCBI Taxonomy" id="1719035"/>
    <lineage>
        <taxon>Bacteria</taxon>
        <taxon>Pseudomonadati</taxon>
        <taxon>Bacteroidota</taxon>
        <taxon>Cytophagia</taxon>
        <taxon>Cytophagales</taxon>
        <taxon>Hymenobacteraceae</taxon>
        <taxon>Pontibacter</taxon>
    </lineage>
</organism>
<comment type="caution">
    <text evidence="2">The sequence shown here is derived from an EMBL/GenBank/DDBJ whole genome shotgun (WGS) entry which is preliminary data.</text>
</comment>
<evidence type="ECO:0000313" key="2">
    <source>
        <dbReference type="EMBL" id="MFD2512932.1"/>
    </source>
</evidence>
<gene>
    <name evidence="2" type="ORF">ACFSRY_03575</name>
</gene>
<keyword evidence="3" id="KW-1185">Reference proteome</keyword>
<protein>
    <submittedName>
        <fullName evidence="2">DUF2892 domain-containing protein</fullName>
    </submittedName>
</protein>
<dbReference type="InterPro" id="IPR021309">
    <property type="entry name" value="YgaP-like_TM"/>
</dbReference>
<dbReference type="EMBL" id="JBHULU010000004">
    <property type="protein sequence ID" value="MFD2512932.1"/>
    <property type="molecule type" value="Genomic_DNA"/>
</dbReference>
<dbReference type="Proteomes" id="UP001597544">
    <property type="component" value="Unassembled WGS sequence"/>
</dbReference>
<dbReference type="Pfam" id="PF11127">
    <property type="entry name" value="YgaP-like_TM"/>
    <property type="match status" value="1"/>
</dbReference>
<evidence type="ECO:0000313" key="3">
    <source>
        <dbReference type="Proteomes" id="UP001597544"/>
    </source>
</evidence>
<dbReference type="RefSeq" id="WP_377503392.1">
    <property type="nucleotide sequence ID" value="NZ_JBHULU010000004.1"/>
</dbReference>
<sequence length="71" mass="7594">MECNVGLIEQKARVLAGLALVGVGAYYNVKPLAALGIIPIITGVIRWCPINAAVGYNGCTDRVETNKHKQK</sequence>
<name>A0ABW5IH29_9BACT</name>
<accession>A0ABW5IH29</accession>
<evidence type="ECO:0000259" key="1">
    <source>
        <dbReference type="Pfam" id="PF11127"/>
    </source>
</evidence>
<feature type="domain" description="Inner membrane protein YgaP-like transmembrane" evidence="1">
    <location>
        <begin position="1"/>
        <end position="60"/>
    </location>
</feature>
<proteinExistence type="predicted"/>